<dbReference type="Proteomes" id="UP000706151">
    <property type="component" value="Unassembled WGS sequence"/>
</dbReference>
<dbReference type="AlphaFoldDB" id="A0A935TAR9"/>
<feature type="compositionally biased region" description="Basic and acidic residues" evidence="4">
    <location>
        <begin position="641"/>
        <end position="654"/>
    </location>
</feature>
<dbReference type="InterPro" id="IPR038081">
    <property type="entry name" value="CalX-like_sf"/>
</dbReference>
<keyword evidence="1" id="KW-0732">Signal</keyword>
<feature type="compositionally biased region" description="Basic residues" evidence="4">
    <location>
        <begin position="127"/>
        <end position="139"/>
    </location>
</feature>
<feature type="domain" description="Calx-beta" evidence="5">
    <location>
        <begin position="788"/>
        <end position="891"/>
    </location>
</feature>
<evidence type="ECO:0000259" key="5">
    <source>
        <dbReference type="SMART" id="SM00237"/>
    </source>
</evidence>
<dbReference type="Gene3D" id="2.60.40.2030">
    <property type="match status" value="5"/>
</dbReference>
<feature type="compositionally biased region" description="Basic residues" evidence="4">
    <location>
        <begin position="97"/>
        <end position="107"/>
    </location>
</feature>
<evidence type="ECO:0000256" key="2">
    <source>
        <dbReference type="ARBA" id="ARBA00022737"/>
    </source>
</evidence>
<dbReference type="SMART" id="SM00237">
    <property type="entry name" value="Calx_beta"/>
    <property type="match status" value="4"/>
</dbReference>
<evidence type="ECO:0000256" key="1">
    <source>
        <dbReference type="ARBA" id="ARBA00022729"/>
    </source>
</evidence>
<dbReference type="SUPFAM" id="SSF141072">
    <property type="entry name" value="CalX-like"/>
    <property type="match status" value="6"/>
</dbReference>
<evidence type="ECO:0000313" key="7">
    <source>
        <dbReference type="Proteomes" id="UP000706151"/>
    </source>
</evidence>
<dbReference type="Pfam" id="PF03160">
    <property type="entry name" value="Calx-beta"/>
    <property type="match status" value="5"/>
</dbReference>
<feature type="region of interest" description="Disordered" evidence="4">
    <location>
        <begin position="95"/>
        <end position="155"/>
    </location>
</feature>
<keyword evidence="3" id="KW-0106">Calcium</keyword>
<feature type="compositionally biased region" description="Basic and acidic residues" evidence="4">
    <location>
        <begin position="606"/>
        <end position="624"/>
    </location>
</feature>
<feature type="domain" description="Calx-beta" evidence="5">
    <location>
        <begin position="414"/>
        <end position="517"/>
    </location>
</feature>
<dbReference type="PANTHER" id="PTHR46682">
    <property type="entry name" value="ADHESION G-PROTEIN COUPLED RECEPTOR V1"/>
    <property type="match status" value="1"/>
</dbReference>
<dbReference type="InterPro" id="IPR003644">
    <property type="entry name" value="Calx_beta"/>
</dbReference>
<reference evidence="6 7" key="1">
    <citation type="submission" date="2020-10" db="EMBL/GenBank/DDBJ databases">
        <title>Connecting structure to function with the recovery of over 1000 high-quality activated sludge metagenome-assembled genomes encoding full-length rRNA genes using long-read sequencing.</title>
        <authorList>
            <person name="Singleton C.M."/>
            <person name="Petriglieri F."/>
            <person name="Kristensen J.M."/>
            <person name="Kirkegaard R.H."/>
            <person name="Michaelsen T.Y."/>
            <person name="Andersen M.H."/>
            <person name="Karst S.M."/>
            <person name="Dueholm M.S."/>
            <person name="Nielsen P.H."/>
            <person name="Albertsen M."/>
        </authorList>
    </citation>
    <scope>NUCLEOTIDE SEQUENCE [LARGE SCALE GENOMIC DNA]</scope>
    <source>
        <strain evidence="6">Fred_18-Q3-R57-64_BAT3C.720</strain>
    </source>
</reference>
<sequence length="1070" mass="111300">MAGDTAVESNERFNVTLSSATNATLGTTSDYGAINNDDVAAAPVISISSTAANTIKNEGNSGSTPFTFTVSRNSGTGASTVRYAVTGVADEYARGGQRQRLRGRRVTHGHDQLCRRRDQQDPDHQRGGRHGGGVKRALQRHPVQSDQRHLGTTSDYGAINNDVAAAPVISISSTAANTIKNEGNSGSTPFTFTVSRNSGTGASTVRYAVTGVADSTRAAASASDFVGGVLPTGTISFAAGETSKTLTINVAGDTAVESNERFNVTLSSATNATLGTTSDYGAINNDDVAAAPVISISSTAANTIKNEGNSGSTPFTFTVSRNSGTGASTVRYAVTGVADSTRAAASASDFVGGVLPTGTISFAAGETSKTLTINVAGDTAVESNERFNVTLSSATNATLGTTSDYGAINNDDVAAAPVISISSTAANTIKNEGNSGSTPFTFTVSRNSGTGASTVRYAVTGVADSTRAAASASDFVGGVLPTGTISFAAGETSKTLTINVAGDTAVESNERFNVTLSSPTNATLGTTSDYGAINNDDVAAAPVISISSTAANTIKNEGNSGSTPFTFTVSRNSGTGASTVRYAVTGVADSTRGGQRQRLRGRRVTHGHDQLCRRRDQQDPDHQRGGRHGGGVKRALQRHPVQRDQRHPGHDLRLWRHQQRRRGRRTGHQHQFHGCKHHQERRQQRQHTLYLHGQPQQRDGRFDGALRRNRRGGQRRAAASASDFVDGVLPTNTISFAAGETSKTLTINVAGDTAVESNERFNVTLSSATNATLGTTSDYGAINNDDVAAAPVISISSTAANTIKNEGNSGSTPFTFTVSRNSGTGASTVRYAVTGVADSTRAAASASDFVGGVLPTGTISFAAGETSKTLTINVAGDTAVESNERFNVTLSSATGTTLGTSTDYGVINNDDSNATLRSSAAIFSERDNIHKVLADFSKAAYSLQSWENVRINDVSANADAARVEVLKDWQPLTLSSVSLSRSPTTSVESGISVKNFYEGGYYTNGNAAALVARSSDAIVIAFRGTNDNGDTNRDDQGNNIKPDAVDWGLPGGQGGNKADHWAMLRILLLL</sequence>
<evidence type="ECO:0000256" key="4">
    <source>
        <dbReference type="SAM" id="MobiDB-lite"/>
    </source>
</evidence>
<protein>
    <recommendedName>
        <fullName evidence="5">Calx-beta domain-containing protein</fullName>
    </recommendedName>
</protein>
<feature type="domain" description="Calx-beta" evidence="5">
    <location>
        <begin position="158"/>
        <end position="267"/>
    </location>
</feature>
<dbReference type="InterPro" id="IPR026919">
    <property type="entry name" value="ADGRV1"/>
</dbReference>
<name>A0A935TAR9_9PROT</name>
<feature type="region of interest" description="Disordered" evidence="4">
    <location>
        <begin position="589"/>
        <end position="704"/>
    </location>
</feature>
<accession>A0A935TAR9</accession>
<feature type="compositionally biased region" description="Basic residues" evidence="4">
    <location>
        <begin position="655"/>
        <end position="680"/>
    </location>
</feature>
<evidence type="ECO:0000256" key="3">
    <source>
        <dbReference type="ARBA" id="ARBA00022837"/>
    </source>
</evidence>
<gene>
    <name evidence="6" type="ORF">IPK02_20745</name>
</gene>
<organism evidence="6 7">
    <name type="scientific">Candidatus Accumulibacter affinis</name>
    <dbReference type="NCBI Taxonomy" id="2954384"/>
    <lineage>
        <taxon>Bacteria</taxon>
        <taxon>Pseudomonadati</taxon>
        <taxon>Pseudomonadota</taxon>
        <taxon>Betaproteobacteria</taxon>
        <taxon>Candidatus Accumulibacter</taxon>
    </lineage>
</organism>
<dbReference type="EMBL" id="JADJOT010000012">
    <property type="protein sequence ID" value="MBK7956175.1"/>
    <property type="molecule type" value="Genomic_DNA"/>
</dbReference>
<dbReference type="GO" id="GO:0004930">
    <property type="term" value="F:G protein-coupled receptor activity"/>
    <property type="evidence" value="ECO:0007669"/>
    <property type="project" value="InterPro"/>
</dbReference>
<evidence type="ECO:0000313" key="6">
    <source>
        <dbReference type="EMBL" id="MBK7956175.1"/>
    </source>
</evidence>
<feature type="compositionally biased region" description="Basic and acidic residues" evidence="4">
    <location>
        <begin position="108"/>
        <end position="126"/>
    </location>
</feature>
<dbReference type="PANTHER" id="PTHR46682:SF1">
    <property type="entry name" value="ADHESION G-PROTEIN COUPLED RECEPTOR V1"/>
    <property type="match status" value="1"/>
</dbReference>
<feature type="domain" description="Calx-beta" evidence="5">
    <location>
        <begin position="289"/>
        <end position="392"/>
    </location>
</feature>
<dbReference type="GO" id="GO:0016020">
    <property type="term" value="C:membrane"/>
    <property type="evidence" value="ECO:0007669"/>
    <property type="project" value="InterPro"/>
</dbReference>
<keyword evidence="2" id="KW-0677">Repeat</keyword>
<feature type="compositionally biased region" description="Polar residues" evidence="4">
    <location>
        <begin position="142"/>
        <end position="155"/>
    </location>
</feature>
<proteinExistence type="predicted"/>
<feature type="compositionally biased region" description="Basic residues" evidence="4">
    <location>
        <begin position="595"/>
        <end position="605"/>
    </location>
</feature>
<comment type="caution">
    <text evidence="6">The sequence shown here is derived from an EMBL/GenBank/DDBJ whole genome shotgun (WGS) entry which is preliminary data.</text>
</comment>
<feature type="compositionally biased region" description="Basic residues" evidence="4">
    <location>
        <begin position="625"/>
        <end position="637"/>
    </location>
</feature>